<protein>
    <submittedName>
        <fullName evidence="1">Uncharacterized protein</fullName>
    </submittedName>
</protein>
<evidence type="ECO:0000313" key="2">
    <source>
        <dbReference type="Proteomes" id="UP000294678"/>
    </source>
</evidence>
<dbReference type="EMBL" id="SOBG01000006">
    <property type="protein sequence ID" value="TDT69104.1"/>
    <property type="molecule type" value="Genomic_DNA"/>
</dbReference>
<gene>
    <name evidence="1" type="ORF">EV215_1446</name>
</gene>
<reference evidence="1 2" key="1">
    <citation type="submission" date="2019-03" db="EMBL/GenBank/DDBJ databases">
        <title>Genomic Encyclopedia of Type Strains, Phase IV (KMG-IV): sequencing the most valuable type-strain genomes for metagenomic binning, comparative biology and taxonomic classification.</title>
        <authorList>
            <person name="Goeker M."/>
        </authorList>
    </citation>
    <scope>NUCLEOTIDE SEQUENCE [LARGE SCALE GENOMIC DNA]</scope>
    <source>
        <strain evidence="1 2">DSM 100055</strain>
    </source>
</reference>
<evidence type="ECO:0000313" key="1">
    <source>
        <dbReference type="EMBL" id="TDT69104.1"/>
    </source>
</evidence>
<organism evidence="1 2">
    <name type="scientific">Hypnocyclicus thermotrophus</name>
    <dbReference type="NCBI Taxonomy" id="1627895"/>
    <lineage>
        <taxon>Bacteria</taxon>
        <taxon>Fusobacteriati</taxon>
        <taxon>Fusobacteriota</taxon>
        <taxon>Fusobacteriia</taxon>
        <taxon>Fusobacteriales</taxon>
        <taxon>Fusobacteriaceae</taxon>
        <taxon>Hypnocyclicus</taxon>
    </lineage>
</organism>
<proteinExistence type="predicted"/>
<name>A0AA46DXT0_9FUSO</name>
<accession>A0AA46DXT0</accession>
<sequence length="138" mass="16874">MSNLFEKQLKNLFSSQNRFIQIFEKQLSNENLKLLYQNMFKTLQTRAFYYSLISQNNHFESLLFEKINNYNFFKINKLFKEFEILILKIFYKNNEFNKYNLKLIQQLIIEEKEFHDFLKKLLSKNISLESSNINKITS</sequence>
<dbReference type="RefSeq" id="WP_134113317.1">
    <property type="nucleotide sequence ID" value="NZ_SOBG01000006.1"/>
</dbReference>
<dbReference type="Proteomes" id="UP000294678">
    <property type="component" value="Unassembled WGS sequence"/>
</dbReference>
<keyword evidence="2" id="KW-1185">Reference proteome</keyword>
<comment type="caution">
    <text evidence="1">The sequence shown here is derived from an EMBL/GenBank/DDBJ whole genome shotgun (WGS) entry which is preliminary data.</text>
</comment>
<dbReference type="AlphaFoldDB" id="A0AA46DXT0"/>